<accession>A0A538TVS7</accession>
<name>A0A538TVS7_UNCEI</name>
<feature type="transmembrane region" description="Helical" evidence="2">
    <location>
        <begin position="18"/>
        <end position="40"/>
    </location>
</feature>
<evidence type="ECO:0000313" key="3">
    <source>
        <dbReference type="EMBL" id="TMQ67734.1"/>
    </source>
</evidence>
<evidence type="ECO:0000256" key="2">
    <source>
        <dbReference type="SAM" id="Phobius"/>
    </source>
</evidence>
<dbReference type="PANTHER" id="PTHR31876:SF26">
    <property type="entry name" value="PROTEIN LIKE COV 2"/>
    <property type="match status" value="1"/>
</dbReference>
<organism evidence="3 4">
    <name type="scientific">Eiseniibacteriota bacterium</name>
    <dbReference type="NCBI Taxonomy" id="2212470"/>
    <lineage>
        <taxon>Bacteria</taxon>
        <taxon>Candidatus Eiseniibacteriota</taxon>
    </lineage>
</organism>
<keyword evidence="2" id="KW-0812">Transmembrane</keyword>
<evidence type="ECO:0000313" key="4">
    <source>
        <dbReference type="Proteomes" id="UP000316609"/>
    </source>
</evidence>
<dbReference type="EMBL" id="VBOY01000031">
    <property type="protein sequence ID" value="TMQ67734.1"/>
    <property type="molecule type" value="Genomic_DNA"/>
</dbReference>
<comment type="caution">
    <text evidence="3">The sequence shown here is derived from an EMBL/GenBank/DDBJ whole genome shotgun (WGS) entry which is preliminary data.</text>
</comment>
<gene>
    <name evidence="3" type="ORF">E6K78_03640</name>
</gene>
<feature type="transmembrane region" description="Helical" evidence="2">
    <location>
        <begin position="60"/>
        <end position="85"/>
    </location>
</feature>
<dbReference type="AlphaFoldDB" id="A0A538TVS7"/>
<evidence type="ECO:0000256" key="1">
    <source>
        <dbReference type="SAM" id="MobiDB-lite"/>
    </source>
</evidence>
<sequence length="236" mass="26305">MTDDLARRPGLLQALRNYLFTGLLVLAPTAITLWVFFRLLNWVDNLLGRYFRFAALDYHRIPGIGLVTTLLLLVLVGWVASWIGARSMFAMWDSLLTRIPGIGILYGSTKSLGEAFLTRKKEVFRQVVLVQWPHPGMWRIGFLTGPPSSEVRARFEEEIEVVFVPHTPNPASGFVHYVPKASIVHLDWPIEDGLKVVVSGGVVQPNHVRLKEPTAPEAAWAGATPKTPASTEARKT</sequence>
<proteinExistence type="predicted"/>
<dbReference type="Pfam" id="PF04367">
    <property type="entry name" value="DUF502"/>
    <property type="match status" value="1"/>
</dbReference>
<keyword evidence="2" id="KW-0472">Membrane</keyword>
<dbReference type="InterPro" id="IPR007462">
    <property type="entry name" value="COV1-like"/>
</dbReference>
<protein>
    <submittedName>
        <fullName evidence="3">DUF502 domain-containing protein</fullName>
    </submittedName>
</protein>
<dbReference type="Proteomes" id="UP000316609">
    <property type="component" value="Unassembled WGS sequence"/>
</dbReference>
<dbReference type="PANTHER" id="PTHR31876">
    <property type="entry name" value="COV-LIKE PROTEIN 1"/>
    <property type="match status" value="1"/>
</dbReference>
<feature type="region of interest" description="Disordered" evidence="1">
    <location>
        <begin position="213"/>
        <end position="236"/>
    </location>
</feature>
<reference evidence="3 4" key="1">
    <citation type="journal article" date="2019" name="Nat. Microbiol.">
        <title>Mediterranean grassland soil C-N compound turnover is dependent on rainfall and depth, and is mediated by genomically divergent microorganisms.</title>
        <authorList>
            <person name="Diamond S."/>
            <person name="Andeer P.F."/>
            <person name="Li Z."/>
            <person name="Crits-Christoph A."/>
            <person name="Burstein D."/>
            <person name="Anantharaman K."/>
            <person name="Lane K.R."/>
            <person name="Thomas B.C."/>
            <person name="Pan C."/>
            <person name="Northen T.R."/>
            <person name="Banfield J.F."/>
        </authorList>
    </citation>
    <scope>NUCLEOTIDE SEQUENCE [LARGE SCALE GENOMIC DNA]</scope>
    <source>
        <strain evidence="3">WS_8</strain>
    </source>
</reference>
<keyword evidence="2" id="KW-1133">Transmembrane helix</keyword>